<accession>A0A2P4NP68</accession>
<feature type="transmembrane region" description="Helical" evidence="1">
    <location>
        <begin position="12"/>
        <end position="36"/>
    </location>
</feature>
<protein>
    <recommendedName>
        <fullName evidence="4">Transporter</fullName>
    </recommendedName>
</protein>
<evidence type="ECO:0000313" key="2">
    <source>
        <dbReference type="EMBL" id="POG54868.1"/>
    </source>
</evidence>
<proteinExistence type="predicted"/>
<evidence type="ECO:0000313" key="3">
    <source>
        <dbReference type="Proteomes" id="UP000053621"/>
    </source>
</evidence>
<keyword evidence="1" id="KW-0472">Membrane</keyword>
<sequence length="84" mass="8312">MPADDYLSPSFVLFVGGFVAAVFLFGALLAFVAAAGSQTVEGLAVALAGLGGLFLVAGAVGAGVMRYRRGSGSASKTAATGKRR</sequence>
<comment type="caution">
    <text evidence="2">The sequence shown here is derived from an EMBL/GenBank/DDBJ whole genome shotgun (WGS) entry which is preliminary data.</text>
</comment>
<keyword evidence="1" id="KW-1133">Transmembrane helix</keyword>
<dbReference type="RefSeq" id="WP_058567486.1">
    <property type="nucleotide sequence ID" value="NZ_LOPW02000017.1"/>
</dbReference>
<keyword evidence="3" id="KW-1185">Reference proteome</keyword>
<gene>
    <name evidence="2" type="ORF">AUR65_014195</name>
</gene>
<evidence type="ECO:0000256" key="1">
    <source>
        <dbReference type="SAM" id="Phobius"/>
    </source>
</evidence>
<keyword evidence="1" id="KW-0812">Transmembrane</keyword>
<dbReference type="AlphaFoldDB" id="A0A2P4NP68"/>
<feature type="transmembrane region" description="Helical" evidence="1">
    <location>
        <begin position="42"/>
        <end position="65"/>
    </location>
</feature>
<reference evidence="2" key="1">
    <citation type="submission" date="2017-08" db="EMBL/GenBank/DDBJ databases">
        <title>Haloferax marisrubri sp. nov., isolated from the Discovery deep brine-seawater interface in the Red Sea.</title>
        <authorList>
            <person name="Zhang G."/>
            <person name="Stingl U."/>
        </authorList>
    </citation>
    <scope>NUCLEOTIDE SEQUENCE [LARGE SCALE GENOMIC DNA]</scope>
    <source>
        <strain evidence="2">SB3</strain>
    </source>
</reference>
<dbReference type="Proteomes" id="UP000053621">
    <property type="component" value="Unassembled WGS sequence"/>
</dbReference>
<dbReference type="EMBL" id="LOPW02000017">
    <property type="protein sequence ID" value="POG54868.1"/>
    <property type="molecule type" value="Genomic_DNA"/>
</dbReference>
<name>A0A2P4NP68_9EURY</name>
<organism evidence="2 3">
    <name type="scientific">Haloferax marisrubri</name>
    <dbReference type="NCBI Taxonomy" id="1544719"/>
    <lineage>
        <taxon>Archaea</taxon>
        <taxon>Methanobacteriati</taxon>
        <taxon>Methanobacteriota</taxon>
        <taxon>Stenosarchaea group</taxon>
        <taxon>Halobacteria</taxon>
        <taxon>Halobacteriales</taxon>
        <taxon>Haloferacaceae</taxon>
        <taxon>Haloferax</taxon>
    </lineage>
</organism>
<evidence type="ECO:0008006" key="4">
    <source>
        <dbReference type="Google" id="ProtNLM"/>
    </source>
</evidence>